<keyword evidence="2" id="KW-1185">Reference proteome</keyword>
<dbReference type="EMBL" id="CP129113">
    <property type="protein sequence ID" value="WLV23847.1"/>
    <property type="molecule type" value="Genomic_DNA"/>
</dbReference>
<accession>A0ABY9KT00</accession>
<protein>
    <submittedName>
        <fullName evidence="1">Uncharacterized protein</fullName>
    </submittedName>
</protein>
<dbReference type="RefSeq" id="WP_348026274.1">
    <property type="nucleotide sequence ID" value="NZ_CP129113.1"/>
</dbReference>
<evidence type="ECO:0000313" key="2">
    <source>
        <dbReference type="Proteomes" id="UP001180087"/>
    </source>
</evidence>
<reference evidence="1" key="1">
    <citation type="submission" date="2023-06" db="EMBL/GenBank/DDBJ databases">
        <title>A Treasure from Seagulls: Isolation and Description of Aciduricobacillus qingdaonensis gen. nov., sp. nov., a Rare Obligately Uric Acid-utilizing Member in the Family Bacillaceae.</title>
        <authorList>
            <person name="Liu W."/>
            <person name="Wang B."/>
        </authorList>
    </citation>
    <scope>NUCLEOTIDE SEQUENCE</scope>
    <source>
        <strain evidence="1">44XB</strain>
    </source>
</reference>
<gene>
    <name evidence="1" type="ORF">QR721_09370</name>
</gene>
<dbReference type="Proteomes" id="UP001180087">
    <property type="component" value="Chromosome"/>
</dbReference>
<organism evidence="1 2">
    <name type="scientific">Aciduricibacillus chroicocephali</name>
    <dbReference type="NCBI Taxonomy" id="3054939"/>
    <lineage>
        <taxon>Bacteria</taxon>
        <taxon>Bacillati</taxon>
        <taxon>Bacillota</taxon>
        <taxon>Bacilli</taxon>
        <taxon>Bacillales</taxon>
        <taxon>Bacillaceae</taxon>
        <taxon>Aciduricibacillus</taxon>
    </lineage>
</organism>
<proteinExistence type="predicted"/>
<name>A0ABY9KT00_9BACI</name>
<evidence type="ECO:0000313" key="1">
    <source>
        <dbReference type="EMBL" id="WLV23847.1"/>
    </source>
</evidence>
<sequence length="172" mass="19531">MGKKSIAAAFVIVGLTFSAPYVSFGQSAYDNATVSQVQQNDKLDKARVSELMERFSKELNQPTDQEGRVLNIKDKSHLLEKFATFAEPSAVKPFINELYRQAGSKLFLKPVEGPPDFDEQLDYDMVQLTEDRAEVKQKLNSALYGNLTMRIHFHHSEGTWKIARIQYEQAVD</sequence>